<dbReference type="KEGG" id="acab:QRX50_09530"/>
<keyword evidence="2" id="KW-1185">Reference proteome</keyword>
<evidence type="ECO:0000313" key="2">
    <source>
        <dbReference type="Proteomes" id="UP001236014"/>
    </source>
</evidence>
<protein>
    <submittedName>
        <fullName evidence="1">Uncharacterized protein</fullName>
    </submittedName>
</protein>
<dbReference type="Proteomes" id="UP001236014">
    <property type="component" value="Chromosome"/>
</dbReference>
<sequence length="223" mass="23648">MTVTEDVRVRGIVVACGDDPHSFTSLPDVSIVRVSALPGKAEIDPLLGKHERLIVAGTDADLAAVLVRLLRTDRVSGVSVGFVPSESGSAVAALWGLPTDPVKALEIALDASAAEVPLVRDDTGGILAGRATLRNVQGQAYCDEHLAFDGAAAAVEVSSDENGLVARVTRGKLVKRTSVFHGRAFQLGCLPTTSLVSDGVAHPREVTKRTWYRHTEDLRLIRP</sequence>
<accession>A0A9Y2ILU6</accession>
<organism evidence="1 2">
    <name type="scientific">Amycolatopsis carbonis</name>
    <dbReference type="NCBI Taxonomy" id="715471"/>
    <lineage>
        <taxon>Bacteria</taxon>
        <taxon>Bacillati</taxon>
        <taxon>Actinomycetota</taxon>
        <taxon>Actinomycetes</taxon>
        <taxon>Pseudonocardiales</taxon>
        <taxon>Pseudonocardiaceae</taxon>
        <taxon>Amycolatopsis</taxon>
    </lineage>
</organism>
<reference evidence="1 2" key="1">
    <citation type="submission" date="2023-06" db="EMBL/GenBank/DDBJ databases">
        <authorList>
            <person name="Oyuntsetseg B."/>
            <person name="Kim S.B."/>
        </authorList>
    </citation>
    <scope>NUCLEOTIDE SEQUENCE [LARGE SCALE GENOMIC DNA]</scope>
    <source>
        <strain evidence="1 2">2-15</strain>
    </source>
</reference>
<dbReference type="EMBL" id="CP127294">
    <property type="protein sequence ID" value="WIX80973.1"/>
    <property type="molecule type" value="Genomic_DNA"/>
</dbReference>
<name>A0A9Y2ILU6_9PSEU</name>
<dbReference type="RefSeq" id="WP_285971587.1">
    <property type="nucleotide sequence ID" value="NZ_CP127294.1"/>
</dbReference>
<evidence type="ECO:0000313" key="1">
    <source>
        <dbReference type="EMBL" id="WIX80973.1"/>
    </source>
</evidence>
<gene>
    <name evidence="1" type="ORF">QRX50_09530</name>
</gene>
<dbReference type="AlphaFoldDB" id="A0A9Y2ILU6"/>
<proteinExistence type="predicted"/>